<feature type="active site" evidence="5">
    <location>
        <position position="281"/>
    </location>
</feature>
<evidence type="ECO:0000313" key="10">
    <source>
        <dbReference type="Proteomes" id="UP000038010"/>
    </source>
</evidence>
<dbReference type="InterPro" id="IPR016162">
    <property type="entry name" value="Ald_DH_N"/>
</dbReference>
<dbReference type="EMBL" id="LFJN01000006">
    <property type="protein sequence ID" value="KPI42898.1"/>
    <property type="molecule type" value="Genomic_DNA"/>
</dbReference>
<dbReference type="Gene3D" id="3.40.605.10">
    <property type="entry name" value="Aldehyde Dehydrogenase, Chain A, domain 1"/>
    <property type="match status" value="1"/>
</dbReference>
<dbReference type="Proteomes" id="UP000038010">
    <property type="component" value="Unassembled WGS sequence"/>
</dbReference>
<evidence type="ECO:0000256" key="4">
    <source>
        <dbReference type="ARBA" id="ARBA00049194"/>
    </source>
</evidence>
<name>A0A0N0NPM6_9EURO</name>
<dbReference type="SUPFAM" id="SSF53720">
    <property type="entry name" value="ALDH-like"/>
    <property type="match status" value="1"/>
</dbReference>
<accession>A0A0N0NPM6</accession>
<dbReference type="PROSITE" id="PS00687">
    <property type="entry name" value="ALDEHYDE_DEHYDR_GLU"/>
    <property type="match status" value="1"/>
</dbReference>
<gene>
    <name evidence="9" type="ORF">AB675_1938</name>
</gene>
<organism evidence="9 10">
    <name type="scientific">Cyphellophora attinorum</name>
    <dbReference type="NCBI Taxonomy" id="1664694"/>
    <lineage>
        <taxon>Eukaryota</taxon>
        <taxon>Fungi</taxon>
        <taxon>Dikarya</taxon>
        <taxon>Ascomycota</taxon>
        <taxon>Pezizomycotina</taxon>
        <taxon>Eurotiomycetes</taxon>
        <taxon>Chaetothyriomycetidae</taxon>
        <taxon>Chaetothyriales</taxon>
        <taxon>Cyphellophoraceae</taxon>
        <taxon>Cyphellophora</taxon>
    </lineage>
</organism>
<dbReference type="InterPro" id="IPR016161">
    <property type="entry name" value="Ald_DH/histidinol_DH"/>
</dbReference>
<protein>
    <recommendedName>
        <fullName evidence="3">aldehyde dehydrogenase (NAD(+))</fullName>
        <ecNumber evidence="3">1.2.1.3</ecNumber>
    </recommendedName>
</protein>
<dbReference type="Gene3D" id="3.40.309.10">
    <property type="entry name" value="Aldehyde Dehydrogenase, Chain A, domain 2"/>
    <property type="match status" value="1"/>
</dbReference>
<comment type="similarity">
    <text evidence="1 6">Belongs to the aldehyde dehydrogenase family.</text>
</comment>
<dbReference type="VEuPathDB" id="FungiDB:AB675_1938"/>
<evidence type="ECO:0000256" key="3">
    <source>
        <dbReference type="ARBA" id="ARBA00024226"/>
    </source>
</evidence>
<sequence length="516" mass="55488">MSKPERIETRLFINGKFVEASDKKTFPIYSPHTQEKVAEGINTPSFSVSTLQPTPPQTPTKPTLTSPTVSEATAEDTDAAVKAALKAFPSWSALSPKDRGVHLKKLASLIRASHKELAWLEAMSMGRPVSQYIDAFAAADDYDHYAEVGYDAQGTSSLNTPGFVNLTFRQPYGVVAAIIPWNVPALFFAKKSAPALMAGNTVVVKSSEKAPLTSAYIAGLIEKAGFPPGVFNVLSGHGNVSGAVLSSHMDVRALSFTGSCRTGKTIQAAAAKSNLKSVILELGGKSPAIVFDDADLDAAVEETQHSVQWNSGQVCMANTRLYVHSKIADKFVEKFKARFVKIKPGDPTDADTNHGPQADKVQYDNVQRYIELARKAGELVLGGEPLEVSGDVKGGYFVAPTVFLKTGEDEVVMKEEIFGPVIHINTFESEEEVIKKANDTEFGLYASVYTKNIDRAMRFAKALDSGTVGVNCTSPTGAKDVPFGGYKQSGQGREGHKVSLDNFLETKTVLIKVAAT</sequence>
<dbReference type="GeneID" id="28733746"/>
<evidence type="ECO:0000256" key="2">
    <source>
        <dbReference type="ARBA" id="ARBA00023002"/>
    </source>
</evidence>
<dbReference type="FunFam" id="3.40.605.10:FF:000007">
    <property type="entry name" value="NAD/NADP-dependent betaine aldehyde dehydrogenase"/>
    <property type="match status" value="1"/>
</dbReference>
<evidence type="ECO:0000259" key="8">
    <source>
        <dbReference type="Pfam" id="PF00171"/>
    </source>
</evidence>
<dbReference type="RefSeq" id="XP_018002861.1">
    <property type="nucleotide sequence ID" value="XM_018141866.1"/>
</dbReference>
<dbReference type="Pfam" id="PF00171">
    <property type="entry name" value="Aldedh"/>
    <property type="match status" value="1"/>
</dbReference>
<dbReference type="InterPro" id="IPR029510">
    <property type="entry name" value="Ald_DH_CS_GLU"/>
</dbReference>
<dbReference type="InterPro" id="IPR016163">
    <property type="entry name" value="Ald_DH_C"/>
</dbReference>
<proteinExistence type="inferred from homology"/>
<keyword evidence="10" id="KW-1185">Reference proteome</keyword>
<feature type="region of interest" description="Disordered" evidence="7">
    <location>
        <begin position="45"/>
        <end position="68"/>
    </location>
</feature>
<comment type="catalytic activity">
    <reaction evidence="4">
        <text>an aldehyde + NAD(+) + H2O = a carboxylate + NADH + 2 H(+)</text>
        <dbReference type="Rhea" id="RHEA:16185"/>
        <dbReference type="ChEBI" id="CHEBI:15377"/>
        <dbReference type="ChEBI" id="CHEBI:15378"/>
        <dbReference type="ChEBI" id="CHEBI:17478"/>
        <dbReference type="ChEBI" id="CHEBI:29067"/>
        <dbReference type="ChEBI" id="CHEBI:57540"/>
        <dbReference type="ChEBI" id="CHEBI:57945"/>
        <dbReference type="EC" id="1.2.1.3"/>
    </reaction>
</comment>
<dbReference type="FunFam" id="3.40.309.10:FF:000012">
    <property type="entry name" value="Betaine aldehyde dehydrogenase"/>
    <property type="match status" value="1"/>
</dbReference>
<keyword evidence="2 6" id="KW-0560">Oxidoreductase</keyword>
<evidence type="ECO:0000313" key="9">
    <source>
        <dbReference type="EMBL" id="KPI42898.1"/>
    </source>
</evidence>
<comment type="caution">
    <text evidence="9">The sequence shown here is derived from an EMBL/GenBank/DDBJ whole genome shotgun (WGS) entry which is preliminary data.</text>
</comment>
<evidence type="ECO:0000256" key="7">
    <source>
        <dbReference type="SAM" id="MobiDB-lite"/>
    </source>
</evidence>
<dbReference type="EC" id="1.2.1.3" evidence="3"/>
<dbReference type="GO" id="GO:0004029">
    <property type="term" value="F:aldehyde dehydrogenase (NAD+) activity"/>
    <property type="evidence" value="ECO:0007669"/>
    <property type="project" value="UniProtKB-EC"/>
</dbReference>
<evidence type="ECO:0000256" key="5">
    <source>
        <dbReference type="PROSITE-ProRule" id="PRU10007"/>
    </source>
</evidence>
<dbReference type="STRING" id="1664694.A0A0N0NPM6"/>
<dbReference type="OrthoDB" id="310895at2759"/>
<evidence type="ECO:0000256" key="1">
    <source>
        <dbReference type="ARBA" id="ARBA00009986"/>
    </source>
</evidence>
<reference evidence="9 10" key="1">
    <citation type="submission" date="2015-06" db="EMBL/GenBank/DDBJ databases">
        <title>Draft genome of the ant-associated black yeast Phialophora attae CBS 131958.</title>
        <authorList>
            <person name="Moreno L.F."/>
            <person name="Stielow B.J."/>
            <person name="de Hoog S."/>
            <person name="Vicente V.A."/>
            <person name="Weiss V.A."/>
            <person name="de Vries M."/>
            <person name="Cruz L.M."/>
            <person name="Souza E.M."/>
        </authorList>
    </citation>
    <scope>NUCLEOTIDE SEQUENCE [LARGE SCALE GENOMIC DNA]</scope>
    <source>
        <strain evidence="9 10">CBS 131958</strain>
    </source>
</reference>
<dbReference type="PANTHER" id="PTHR11699">
    <property type="entry name" value="ALDEHYDE DEHYDROGENASE-RELATED"/>
    <property type="match status" value="1"/>
</dbReference>
<feature type="domain" description="Aldehyde dehydrogenase" evidence="8">
    <location>
        <begin position="68"/>
        <end position="509"/>
    </location>
</feature>
<dbReference type="AlphaFoldDB" id="A0A0N0NPM6"/>
<dbReference type="InterPro" id="IPR015590">
    <property type="entry name" value="Aldehyde_DH_dom"/>
</dbReference>
<evidence type="ECO:0000256" key="6">
    <source>
        <dbReference type="RuleBase" id="RU003345"/>
    </source>
</evidence>